<reference evidence="3 4" key="1">
    <citation type="submission" date="2018-03" db="EMBL/GenBank/DDBJ databases">
        <title>Genomic Encyclopedia of Archaeal and Bacterial Type Strains, Phase II (KMG-II): from individual species to whole genera.</title>
        <authorList>
            <person name="Goeker M."/>
        </authorList>
    </citation>
    <scope>NUCLEOTIDE SEQUENCE [LARGE SCALE GENOMIC DNA]</scope>
    <source>
        <strain evidence="3 4">DSM 44720</strain>
    </source>
</reference>
<dbReference type="EMBL" id="PVTF01000003">
    <property type="protein sequence ID" value="PRY43909.1"/>
    <property type="molecule type" value="Genomic_DNA"/>
</dbReference>
<dbReference type="Pfam" id="PF00717">
    <property type="entry name" value="Peptidase_S24"/>
    <property type="match status" value="1"/>
</dbReference>
<keyword evidence="4" id="KW-1185">Reference proteome</keyword>
<accession>A0A2T0TE14</accession>
<dbReference type="GO" id="GO:0012505">
    <property type="term" value="C:endomembrane system"/>
    <property type="evidence" value="ECO:0007669"/>
    <property type="project" value="UniProtKB-SubCell"/>
</dbReference>
<proteinExistence type="predicted"/>
<dbReference type="GO" id="GO:0004252">
    <property type="term" value="F:serine-type endopeptidase activity"/>
    <property type="evidence" value="ECO:0007669"/>
    <property type="project" value="InterPro"/>
</dbReference>
<dbReference type="InterPro" id="IPR036286">
    <property type="entry name" value="LexA/Signal_pep-like_sf"/>
</dbReference>
<evidence type="ECO:0000313" key="4">
    <source>
        <dbReference type="Proteomes" id="UP000239494"/>
    </source>
</evidence>
<protein>
    <submittedName>
        <fullName evidence="3">Peptidase S24-like protein</fullName>
    </submittedName>
</protein>
<sequence length="105" mass="11530">MAPRDGNPLPLLRVRGPSMVPAVRDGDVVVVRYGAVPKAGDVVLVRWAARPGQLSVKRAREQRGSGLWQVLGDNQFGSTDSRTLGPAEVLGVVRWRLWPRPGRLR</sequence>
<organism evidence="3 4">
    <name type="scientific">Umezawaea tangerina</name>
    <dbReference type="NCBI Taxonomy" id="84725"/>
    <lineage>
        <taxon>Bacteria</taxon>
        <taxon>Bacillati</taxon>
        <taxon>Actinomycetota</taxon>
        <taxon>Actinomycetes</taxon>
        <taxon>Pseudonocardiales</taxon>
        <taxon>Pseudonocardiaceae</taxon>
        <taxon>Umezawaea</taxon>
    </lineage>
</organism>
<dbReference type="InterPro" id="IPR015927">
    <property type="entry name" value="Peptidase_S24_S26A/B/C"/>
</dbReference>
<comment type="subcellular location">
    <subcellularLocation>
        <location evidence="1">Endomembrane system</location>
    </subcellularLocation>
</comment>
<evidence type="ECO:0000313" key="3">
    <source>
        <dbReference type="EMBL" id="PRY43909.1"/>
    </source>
</evidence>
<dbReference type="InterPro" id="IPR019533">
    <property type="entry name" value="Peptidase_S26"/>
</dbReference>
<gene>
    <name evidence="3" type="ORF">CLV43_103658</name>
</gene>
<comment type="caution">
    <text evidence="3">The sequence shown here is derived from an EMBL/GenBank/DDBJ whole genome shotgun (WGS) entry which is preliminary data.</text>
</comment>
<dbReference type="SUPFAM" id="SSF51306">
    <property type="entry name" value="LexA/Signal peptidase"/>
    <property type="match status" value="1"/>
</dbReference>
<dbReference type="RefSeq" id="WP_281262153.1">
    <property type="nucleotide sequence ID" value="NZ_PVTF01000003.1"/>
</dbReference>
<dbReference type="Proteomes" id="UP000239494">
    <property type="component" value="Unassembled WGS sequence"/>
</dbReference>
<name>A0A2T0TE14_9PSEU</name>
<feature type="domain" description="Peptidase S24/S26A/S26B/S26C" evidence="2">
    <location>
        <begin position="6"/>
        <end position="64"/>
    </location>
</feature>
<dbReference type="GO" id="GO:0006465">
    <property type="term" value="P:signal peptide processing"/>
    <property type="evidence" value="ECO:0007669"/>
    <property type="project" value="InterPro"/>
</dbReference>
<dbReference type="Gene3D" id="2.10.109.10">
    <property type="entry name" value="Umud Fragment, subunit A"/>
    <property type="match status" value="1"/>
</dbReference>
<dbReference type="AlphaFoldDB" id="A0A2T0TE14"/>
<evidence type="ECO:0000259" key="2">
    <source>
        <dbReference type="Pfam" id="PF00717"/>
    </source>
</evidence>
<dbReference type="CDD" id="cd06530">
    <property type="entry name" value="S26_SPase_I"/>
    <property type="match status" value="1"/>
</dbReference>
<evidence type="ECO:0000256" key="1">
    <source>
        <dbReference type="ARBA" id="ARBA00004308"/>
    </source>
</evidence>